<evidence type="ECO:0000313" key="1">
    <source>
        <dbReference type="EMBL" id="PZC75204.1"/>
    </source>
</evidence>
<name>A0A2W1BNJ7_HELAM</name>
<proteinExistence type="predicted"/>
<keyword evidence="2" id="KW-1185">Reference proteome</keyword>
<reference evidence="1 2" key="1">
    <citation type="journal article" date="2017" name="BMC Biol.">
        <title>Genomic innovations, transcriptional plasticity and gene loss underlying the evolution and divergence of two highly polyphagous and invasive Helicoverpa pest species.</title>
        <authorList>
            <person name="Pearce S.L."/>
            <person name="Clarke D.F."/>
            <person name="East P.D."/>
            <person name="Elfekih S."/>
            <person name="Gordon K.H."/>
            <person name="Jermiin L.S."/>
            <person name="McGaughran A."/>
            <person name="Oakeshott J.G."/>
            <person name="Papanikolaou A."/>
            <person name="Perera O.P."/>
            <person name="Rane R.V."/>
            <person name="Richards S."/>
            <person name="Tay W.T."/>
            <person name="Walsh T.K."/>
            <person name="Anderson A."/>
            <person name="Anderson C.J."/>
            <person name="Asgari S."/>
            <person name="Board P.G."/>
            <person name="Bretschneider A."/>
            <person name="Campbell P.M."/>
            <person name="Chertemps T."/>
            <person name="Christeller J.T."/>
            <person name="Coppin C.W."/>
            <person name="Downes S.J."/>
            <person name="Duan G."/>
            <person name="Farnsworth C.A."/>
            <person name="Good R.T."/>
            <person name="Han L.B."/>
            <person name="Han Y.C."/>
            <person name="Hatje K."/>
            <person name="Horne I."/>
            <person name="Huang Y.P."/>
            <person name="Hughes D.S."/>
            <person name="Jacquin-Joly E."/>
            <person name="James W."/>
            <person name="Jhangiani S."/>
            <person name="Kollmar M."/>
            <person name="Kuwar S.S."/>
            <person name="Li S."/>
            <person name="Liu N.Y."/>
            <person name="Maibeche M.T."/>
            <person name="Miller J.R."/>
            <person name="Montagne N."/>
            <person name="Perry T."/>
            <person name="Qu J."/>
            <person name="Song S.V."/>
            <person name="Sutton G.G."/>
            <person name="Vogel H."/>
            <person name="Walenz B.P."/>
            <person name="Xu W."/>
            <person name="Zhang H.J."/>
            <person name="Zou Z."/>
            <person name="Batterham P."/>
            <person name="Edwards O.R."/>
            <person name="Feyereisen R."/>
            <person name="Gibbs R.A."/>
            <person name="Heckel D.G."/>
            <person name="McGrath A."/>
            <person name="Robin C."/>
            <person name="Scherer S.E."/>
            <person name="Worley K.C."/>
            <person name="Wu Y.D."/>
        </authorList>
    </citation>
    <scope>NUCLEOTIDE SEQUENCE [LARGE SCALE GENOMIC DNA]</scope>
    <source>
        <strain evidence="1">Harm_GR_Male_#8</strain>
        <tissue evidence="1">Whole organism</tissue>
    </source>
</reference>
<organism evidence="1 2">
    <name type="scientific">Helicoverpa armigera</name>
    <name type="common">Cotton bollworm</name>
    <name type="synonym">Heliothis armigera</name>
    <dbReference type="NCBI Taxonomy" id="29058"/>
    <lineage>
        <taxon>Eukaryota</taxon>
        <taxon>Metazoa</taxon>
        <taxon>Ecdysozoa</taxon>
        <taxon>Arthropoda</taxon>
        <taxon>Hexapoda</taxon>
        <taxon>Insecta</taxon>
        <taxon>Pterygota</taxon>
        <taxon>Neoptera</taxon>
        <taxon>Endopterygota</taxon>
        <taxon>Lepidoptera</taxon>
        <taxon>Glossata</taxon>
        <taxon>Ditrysia</taxon>
        <taxon>Noctuoidea</taxon>
        <taxon>Noctuidae</taxon>
        <taxon>Heliothinae</taxon>
        <taxon>Helicoverpa</taxon>
    </lineage>
</organism>
<dbReference type="EMBL" id="KZ150006">
    <property type="protein sequence ID" value="PZC75204.1"/>
    <property type="molecule type" value="Genomic_DNA"/>
</dbReference>
<protein>
    <submittedName>
        <fullName evidence="1">Uncharacterized protein</fullName>
    </submittedName>
</protein>
<evidence type="ECO:0000313" key="2">
    <source>
        <dbReference type="Proteomes" id="UP000249218"/>
    </source>
</evidence>
<dbReference type="AlphaFoldDB" id="A0A2W1BNJ7"/>
<accession>A0A2W1BNJ7</accession>
<gene>
    <name evidence="1" type="primary">HaOG206559</name>
    <name evidence="1" type="ORF">B5X24_HaOG206559</name>
</gene>
<dbReference type="Proteomes" id="UP000249218">
    <property type="component" value="Unassembled WGS sequence"/>
</dbReference>
<sequence length="78" mass="8664">MERAARGCRLQVARAPHAGGVRSRYHKVAPAPRGLQFKLRPANANTLSRRPLSHRTAEAQHAIVFTCERVARPFSHAV</sequence>